<dbReference type="PATRIC" id="fig|1618475.3.peg.480"/>
<comment type="caution">
    <text evidence="5">The sequence shown here is derived from an EMBL/GenBank/DDBJ whole genome shotgun (WGS) entry which is preliminary data.</text>
</comment>
<dbReference type="AlphaFoldDB" id="A0A0F9YPW5"/>
<dbReference type="PANTHER" id="PTHR22683">
    <property type="entry name" value="SPORULATION PROTEIN RELATED"/>
    <property type="match status" value="1"/>
</dbReference>
<keyword evidence="2 3" id="KW-0067">ATP-binding</keyword>
<dbReference type="Proteomes" id="UP000034349">
    <property type="component" value="Unassembled WGS sequence"/>
</dbReference>
<sequence>KALVGVEIPNKIAVNVRLRDVIESIQKDSPKSSLVLPLGRDISGKVFYDYLDKMPHLLVAGSTGSGKSVAMNSFIGSLTYFNSPKMLRFILIDPKRVEFSIYEGIPHLLTQVVVNVKKAISALKWLTNEMDNRYEILEQAKVRDIKSYNKEISKKQENMPMPYLIVMIDEMADLMVQYKREVEFI</sequence>
<gene>
    <name evidence="5" type="ORF">UR23_C0043G0016</name>
</gene>
<evidence type="ECO:0000313" key="5">
    <source>
        <dbReference type="EMBL" id="KKP33438.1"/>
    </source>
</evidence>
<dbReference type="PROSITE" id="PS50901">
    <property type="entry name" value="FTSK"/>
    <property type="match status" value="1"/>
</dbReference>
<protein>
    <submittedName>
        <fullName evidence="5">Segregation ATPase, FtsK/SpoIIIE family protein</fullName>
    </submittedName>
</protein>
<proteinExistence type="predicted"/>
<feature type="binding site" evidence="3">
    <location>
        <begin position="61"/>
        <end position="68"/>
    </location>
    <ligand>
        <name>ATP</name>
        <dbReference type="ChEBI" id="CHEBI:30616"/>
    </ligand>
</feature>
<dbReference type="Gene3D" id="3.40.50.300">
    <property type="entry name" value="P-loop containing nucleotide triphosphate hydrolases"/>
    <property type="match status" value="1"/>
</dbReference>
<dbReference type="GO" id="GO:0003677">
    <property type="term" value="F:DNA binding"/>
    <property type="evidence" value="ECO:0007669"/>
    <property type="project" value="InterPro"/>
</dbReference>
<dbReference type="SUPFAM" id="SSF52540">
    <property type="entry name" value="P-loop containing nucleoside triphosphate hydrolases"/>
    <property type="match status" value="1"/>
</dbReference>
<dbReference type="EMBL" id="LBOK01000043">
    <property type="protein sequence ID" value="KKP33438.1"/>
    <property type="molecule type" value="Genomic_DNA"/>
</dbReference>
<dbReference type="PANTHER" id="PTHR22683:SF41">
    <property type="entry name" value="DNA TRANSLOCASE FTSK"/>
    <property type="match status" value="1"/>
</dbReference>
<feature type="non-terminal residue" evidence="5">
    <location>
        <position position="1"/>
    </location>
</feature>
<dbReference type="InterPro" id="IPR050206">
    <property type="entry name" value="FtsK/SpoIIIE/SftA"/>
</dbReference>
<evidence type="ECO:0000256" key="1">
    <source>
        <dbReference type="ARBA" id="ARBA00022741"/>
    </source>
</evidence>
<evidence type="ECO:0000313" key="6">
    <source>
        <dbReference type="Proteomes" id="UP000034349"/>
    </source>
</evidence>
<feature type="domain" description="FtsK" evidence="4">
    <location>
        <begin position="43"/>
        <end position="185"/>
    </location>
</feature>
<evidence type="ECO:0000256" key="3">
    <source>
        <dbReference type="PROSITE-ProRule" id="PRU00289"/>
    </source>
</evidence>
<reference evidence="5 6" key="1">
    <citation type="journal article" date="2015" name="Nature">
        <title>rRNA introns, odd ribosomes, and small enigmatic genomes across a large radiation of phyla.</title>
        <authorList>
            <person name="Brown C.T."/>
            <person name="Hug L.A."/>
            <person name="Thomas B.C."/>
            <person name="Sharon I."/>
            <person name="Castelle C.J."/>
            <person name="Singh A."/>
            <person name="Wilkins M.J."/>
            <person name="Williams K.H."/>
            <person name="Banfield J.F."/>
        </authorList>
    </citation>
    <scope>NUCLEOTIDE SEQUENCE [LARGE SCALE GENOMIC DNA]</scope>
</reference>
<dbReference type="GO" id="GO:0005524">
    <property type="term" value="F:ATP binding"/>
    <property type="evidence" value="ECO:0007669"/>
    <property type="project" value="UniProtKB-UniRule"/>
</dbReference>
<accession>A0A0F9YPW5</accession>
<name>A0A0F9YPW5_9BACT</name>
<dbReference type="Pfam" id="PF01580">
    <property type="entry name" value="FtsK_SpoIIIE"/>
    <property type="match status" value="1"/>
</dbReference>
<dbReference type="InterPro" id="IPR002543">
    <property type="entry name" value="FtsK_dom"/>
</dbReference>
<organism evidence="5 6">
    <name type="scientific">Candidatus Roizmanbacteria bacterium GW2011_GWA2_32_13</name>
    <dbReference type="NCBI Taxonomy" id="1618475"/>
    <lineage>
        <taxon>Bacteria</taxon>
        <taxon>Candidatus Roizmaniibacteriota</taxon>
    </lineage>
</organism>
<keyword evidence="1 3" id="KW-0547">Nucleotide-binding</keyword>
<dbReference type="InterPro" id="IPR027417">
    <property type="entry name" value="P-loop_NTPase"/>
</dbReference>
<evidence type="ECO:0000256" key="2">
    <source>
        <dbReference type="ARBA" id="ARBA00022840"/>
    </source>
</evidence>
<evidence type="ECO:0000259" key="4">
    <source>
        <dbReference type="PROSITE" id="PS50901"/>
    </source>
</evidence>